<evidence type="ECO:0000256" key="2">
    <source>
        <dbReference type="ARBA" id="ARBA00023125"/>
    </source>
</evidence>
<evidence type="ECO:0000313" key="8">
    <source>
        <dbReference type="Proteomes" id="UP000215199"/>
    </source>
</evidence>
<evidence type="ECO:0000259" key="6">
    <source>
        <dbReference type="PROSITE" id="PS50977"/>
    </source>
</evidence>
<accession>A0A229SSV1</accession>
<keyword evidence="3" id="KW-0804">Transcription</keyword>
<dbReference type="InterPro" id="IPR009057">
    <property type="entry name" value="Homeodomain-like_sf"/>
</dbReference>
<dbReference type="Proteomes" id="UP000215199">
    <property type="component" value="Unassembled WGS sequence"/>
</dbReference>
<feature type="DNA-binding region" description="H-T-H motif" evidence="4">
    <location>
        <begin position="46"/>
        <end position="65"/>
    </location>
</feature>
<sequence>MTIPDSSSERRRYDSPVREARARRTRAHVIATAGRLFAERGYAGTSMRQIAAAAGVSLETVTQTGRKPELLLAAFRDGFAGDPDAANLDALAGPPGPADLPAVVSRVAAGVRGSLPIWRAFTTAAAADPAVAAVRAELALVRRAEIVERLRTAGLAPSGARVGALADAIGLITSHEAYDHLTQVCGWEHEQYVAWAAAAIGAQLTLDWGS</sequence>
<keyword evidence="8" id="KW-1185">Reference proteome</keyword>
<dbReference type="Pfam" id="PF00440">
    <property type="entry name" value="TetR_N"/>
    <property type="match status" value="1"/>
</dbReference>
<feature type="domain" description="HTH tetR-type" evidence="6">
    <location>
        <begin position="23"/>
        <end position="83"/>
    </location>
</feature>
<reference evidence="8" key="1">
    <citation type="submission" date="2017-07" db="EMBL/GenBank/DDBJ databases">
        <title>Comparative genome mining reveals phylogenetic distribution patterns of secondary metabolites in Amycolatopsis.</title>
        <authorList>
            <person name="Adamek M."/>
            <person name="Alanjary M."/>
            <person name="Sales-Ortells H."/>
            <person name="Goodfellow M."/>
            <person name="Bull A.T."/>
            <person name="Kalinowski J."/>
            <person name="Ziemert N."/>
        </authorList>
    </citation>
    <scope>NUCLEOTIDE SEQUENCE [LARGE SCALE GENOMIC DNA]</scope>
    <source>
        <strain evidence="8">H5</strain>
    </source>
</reference>
<dbReference type="PANTHER" id="PTHR30055">
    <property type="entry name" value="HTH-TYPE TRANSCRIPTIONAL REGULATOR RUTR"/>
    <property type="match status" value="1"/>
</dbReference>
<evidence type="ECO:0000256" key="1">
    <source>
        <dbReference type="ARBA" id="ARBA00023015"/>
    </source>
</evidence>
<keyword evidence="2 4" id="KW-0238">DNA-binding</keyword>
<keyword evidence="1" id="KW-0805">Transcription regulation</keyword>
<organism evidence="7 8">
    <name type="scientific">Amycolatopsis vastitatis</name>
    <dbReference type="NCBI Taxonomy" id="1905142"/>
    <lineage>
        <taxon>Bacteria</taxon>
        <taxon>Bacillati</taxon>
        <taxon>Actinomycetota</taxon>
        <taxon>Actinomycetes</taxon>
        <taxon>Pseudonocardiales</taxon>
        <taxon>Pseudonocardiaceae</taxon>
        <taxon>Amycolatopsis</taxon>
    </lineage>
</organism>
<comment type="caution">
    <text evidence="7">The sequence shown here is derived from an EMBL/GenBank/DDBJ whole genome shotgun (WGS) entry which is preliminary data.</text>
</comment>
<evidence type="ECO:0000256" key="5">
    <source>
        <dbReference type="SAM" id="MobiDB-lite"/>
    </source>
</evidence>
<name>A0A229SSV1_9PSEU</name>
<feature type="compositionally biased region" description="Basic and acidic residues" evidence="5">
    <location>
        <begin position="7"/>
        <end position="20"/>
    </location>
</feature>
<proteinExistence type="predicted"/>
<protein>
    <submittedName>
        <fullName evidence="7">TetR family transcriptional regulator</fullName>
    </submittedName>
</protein>
<dbReference type="InterPro" id="IPR050109">
    <property type="entry name" value="HTH-type_TetR-like_transc_reg"/>
</dbReference>
<evidence type="ECO:0000313" key="7">
    <source>
        <dbReference type="EMBL" id="OXM62165.1"/>
    </source>
</evidence>
<dbReference type="Gene3D" id="1.10.357.10">
    <property type="entry name" value="Tetracycline Repressor, domain 2"/>
    <property type="match status" value="1"/>
</dbReference>
<dbReference type="GO" id="GO:0003700">
    <property type="term" value="F:DNA-binding transcription factor activity"/>
    <property type="evidence" value="ECO:0007669"/>
    <property type="project" value="TreeGrafter"/>
</dbReference>
<dbReference type="OrthoDB" id="3825402at2"/>
<gene>
    <name evidence="7" type="ORF">CF165_36065</name>
</gene>
<dbReference type="SUPFAM" id="SSF46689">
    <property type="entry name" value="Homeodomain-like"/>
    <property type="match status" value="1"/>
</dbReference>
<dbReference type="Gene3D" id="1.10.10.60">
    <property type="entry name" value="Homeodomain-like"/>
    <property type="match status" value="1"/>
</dbReference>
<dbReference type="RefSeq" id="WP_093952057.1">
    <property type="nucleotide sequence ID" value="NZ_NMUL01000042.1"/>
</dbReference>
<dbReference type="PROSITE" id="PS50977">
    <property type="entry name" value="HTH_TETR_2"/>
    <property type="match status" value="1"/>
</dbReference>
<dbReference type="GO" id="GO:0000976">
    <property type="term" value="F:transcription cis-regulatory region binding"/>
    <property type="evidence" value="ECO:0007669"/>
    <property type="project" value="TreeGrafter"/>
</dbReference>
<dbReference type="InterPro" id="IPR001647">
    <property type="entry name" value="HTH_TetR"/>
</dbReference>
<evidence type="ECO:0000256" key="4">
    <source>
        <dbReference type="PROSITE-ProRule" id="PRU00335"/>
    </source>
</evidence>
<dbReference type="AlphaFoldDB" id="A0A229SSV1"/>
<evidence type="ECO:0000256" key="3">
    <source>
        <dbReference type="ARBA" id="ARBA00023163"/>
    </source>
</evidence>
<dbReference type="EMBL" id="NMUL01000042">
    <property type="protein sequence ID" value="OXM62165.1"/>
    <property type="molecule type" value="Genomic_DNA"/>
</dbReference>
<dbReference type="PANTHER" id="PTHR30055:SF234">
    <property type="entry name" value="HTH-TYPE TRANSCRIPTIONAL REGULATOR BETI"/>
    <property type="match status" value="1"/>
</dbReference>
<feature type="region of interest" description="Disordered" evidence="5">
    <location>
        <begin position="1"/>
        <end position="20"/>
    </location>
</feature>